<feature type="domain" description="EF-hand" evidence="2">
    <location>
        <begin position="233"/>
        <end position="268"/>
    </location>
</feature>
<sequence>MQVYGDKSRDVGIFQEKIEHSGEIVDATLAEFNVKYQTLFFIATLVLSIAGFFSAIYSLFELRVTNFMNSFLQLILGVLLLLLDIPGQPRWSARFRTDIRRQARILSKLTGKSLSLLFLSCLCSATLRPNSRGTMFFSVFSRATTRSPGLILMTFLVSLFTSSIAVLGLLISLEKGIRLNRIKRSVIMSYASIGACNPIEIYRSYALSDPLFGMLGDEFNRLINDRTDDNYQFSPDELSIIFNALDDNQKGSINEREFVDFFSSRFTLV</sequence>
<dbReference type="PROSITE" id="PS50222">
    <property type="entry name" value="EF_HAND_2"/>
    <property type="match status" value="1"/>
</dbReference>
<protein>
    <recommendedName>
        <fullName evidence="2">EF-hand domain-containing protein</fullName>
    </recommendedName>
</protein>
<evidence type="ECO:0000256" key="1">
    <source>
        <dbReference type="SAM" id="Phobius"/>
    </source>
</evidence>
<feature type="transmembrane region" description="Helical" evidence="1">
    <location>
        <begin position="66"/>
        <end position="85"/>
    </location>
</feature>
<dbReference type="OrthoDB" id="423534at2759"/>
<comment type="caution">
    <text evidence="3">The sequence shown here is derived from an EMBL/GenBank/DDBJ whole genome shotgun (WGS) entry which is preliminary data.</text>
</comment>
<accession>A0A9D5DDT0</accession>
<feature type="transmembrane region" description="Helical" evidence="1">
    <location>
        <begin position="105"/>
        <end position="127"/>
    </location>
</feature>
<keyword evidence="1" id="KW-1133">Transmembrane helix</keyword>
<keyword evidence="1" id="KW-0812">Transmembrane</keyword>
<keyword evidence="1" id="KW-0472">Membrane</keyword>
<name>A0A9D5DDT0_9CRYT</name>
<dbReference type="Proteomes" id="UP001067231">
    <property type="component" value="Unassembled WGS sequence"/>
</dbReference>
<feature type="transmembrane region" description="Helical" evidence="1">
    <location>
        <begin position="147"/>
        <end position="173"/>
    </location>
</feature>
<organism evidence="3">
    <name type="scientific">Cryptosporidium canis</name>
    <dbReference type="NCBI Taxonomy" id="195482"/>
    <lineage>
        <taxon>Eukaryota</taxon>
        <taxon>Sar</taxon>
        <taxon>Alveolata</taxon>
        <taxon>Apicomplexa</taxon>
        <taxon>Conoidasida</taxon>
        <taxon>Coccidia</taxon>
        <taxon>Eucoccidiorida</taxon>
        <taxon>Eimeriorina</taxon>
        <taxon>Cryptosporidiidae</taxon>
        <taxon>Cryptosporidium</taxon>
    </lineage>
</organism>
<gene>
    <name evidence="3" type="ORF">OJ253_3746</name>
</gene>
<dbReference type="GO" id="GO:0005509">
    <property type="term" value="F:calcium ion binding"/>
    <property type="evidence" value="ECO:0007669"/>
    <property type="project" value="InterPro"/>
</dbReference>
<dbReference type="AlphaFoldDB" id="A0A9D5DDT0"/>
<proteinExistence type="predicted"/>
<dbReference type="SUPFAM" id="SSF47473">
    <property type="entry name" value="EF-hand"/>
    <property type="match status" value="1"/>
</dbReference>
<dbReference type="EMBL" id="JAPCXC010000160">
    <property type="protein sequence ID" value="KAJ1604316.1"/>
    <property type="molecule type" value="Genomic_DNA"/>
</dbReference>
<feature type="transmembrane region" description="Helical" evidence="1">
    <location>
        <begin position="39"/>
        <end position="60"/>
    </location>
</feature>
<evidence type="ECO:0000313" key="3">
    <source>
        <dbReference type="EMBL" id="KAJ1604316.1"/>
    </source>
</evidence>
<dbReference type="InterPro" id="IPR011992">
    <property type="entry name" value="EF-hand-dom_pair"/>
</dbReference>
<dbReference type="InterPro" id="IPR002048">
    <property type="entry name" value="EF_hand_dom"/>
</dbReference>
<evidence type="ECO:0000259" key="2">
    <source>
        <dbReference type="PROSITE" id="PS50222"/>
    </source>
</evidence>
<reference evidence="3" key="1">
    <citation type="submission" date="2022-10" db="EMBL/GenBank/DDBJ databases">
        <title>Adaptive evolution leads to modifications in subtelomeric GC content in a zoonotic Cryptosporidium species.</title>
        <authorList>
            <person name="Li J."/>
            <person name="Feng Y."/>
            <person name="Xiao L."/>
        </authorList>
    </citation>
    <scope>NUCLEOTIDE SEQUENCE</scope>
    <source>
        <strain evidence="3">33844</strain>
    </source>
</reference>